<dbReference type="Gene3D" id="3.20.20.70">
    <property type="entry name" value="Aldolase class I"/>
    <property type="match status" value="1"/>
</dbReference>
<feature type="binding site" evidence="3">
    <location>
        <position position="103"/>
    </location>
    <ligand>
        <name>Zn(2+)</name>
        <dbReference type="ChEBI" id="CHEBI:29105"/>
        <label>2</label>
    </ligand>
</feature>
<dbReference type="NCBIfam" id="TIGR00167">
    <property type="entry name" value="cbbA"/>
    <property type="match status" value="1"/>
</dbReference>
<feature type="binding site" evidence="3">
    <location>
        <position position="208"/>
    </location>
    <ligand>
        <name>Zn(2+)</name>
        <dbReference type="ChEBI" id="CHEBI:29105"/>
        <label>1</label>
        <note>catalytic</note>
    </ligand>
</feature>
<feature type="binding site" evidence="2">
    <location>
        <position position="181"/>
    </location>
    <ligand>
        <name>dihydroxyacetone phosphate</name>
        <dbReference type="ChEBI" id="CHEBI:57642"/>
    </ligand>
</feature>
<evidence type="ECO:0000256" key="3">
    <source>
        <dbReference type="PIRSR" id="PIRSR001359-3"/>
    </source>
</evidence>
<sequence>MLVDLNKMLEHAVKNNCAIGSFNVYNLESIQAVVKAAQAVGQPAIISFGESYIQHASLDVIAAIVKKYCIDTEIPFVLHLDHSKHFETIVRAISAGFTSVMYDGSSLPLNENIEKTRYVVQIAHVAGVSVEGELGYMNNEDGSASPGLSLEKGYTKPEDAKKYAEASGIDALAIAIGNAHGIYKGIPELDFKRLAEISSVVDIPLVLHGSSGIPIPELQKAIALGIRKININTEISTQAIKTARQFLDKNKQENLRFETLAKSAEQTMSKVIKDYISILN</sequence>
<evidence type="ECO:0000313" key="5">
    <source>
        <dbReference type="Proteomes" id="UP000199520"/>
    </source>
</evidence>
<comment type="cofactor">
    <cofactor evidence="3">
        <name>Zn(2+)</name>
        <dbReference type="ChEBI" id="CHEBI:29105"/>
    </cofactor>
    <text evidence="3">Binds 2 Zn(2+) ions per subunit. One is catalytic and the other provides a structural contribution.</text>
</comment>
<protein>
    <submittedName>
        <fullName evidence="4">Fructose-bisphosphate aldolase, class II</fullName>
    </submittedName>
</protein>
<dbReference type="STRING" id="1123291.SAMN04490355_10185"/>
<keyword evidence="5" id="KW-1185">Reference proteome</keyword>
<proteinExistence type="predicted"/>
<feature type="binding site" evidence="3">
    <location>
        <position position="180"/>
    </location>
    <ligand>
        <name>Zn(2+)</name>
        <dbReference type="ChEBI" id="CHEBI:29105"/>
        <label>1</label>
        <note>catalytic</note>
    </ligand>
</feature>
<dbReference type="GO" id="GO:0005975">
    <property type="term" value="P:carbohydrate metabolic process"/>
    <property type="evidence" value="ECO:0007669"/>
    <property type="project" value="InterPro"/>
</dbReference>
<reference evidence="5" key="1">
    <citation type="submission" date="2016-10" db="EMBL/GenBank/DDBJ databases">
        <authorList>
            <person name="Varghese N."/>
            <person name="Submissions S."/>
        </authorList>
    </citation>
    <scope>NUCLEOTIDE SEQUENCE [LARGE SCALE GENOMIC DNA]</scope>
    <source>
        <strain evidence="5">DSM 13327</strain>
    </source>
</reference>
<dbReference type="PIRSF" id="PIRSF001359">
    <property type="entry name" value="F_bP_aldolase_II"/>
    <property type="match status" value="1"/>
</dbReference>
<dbReference type="InterPro" id="IPR050246">
    <property type="entry name" value="Class_II_FBP_aldolase"/>
</dbReference>
<organism evidence="4 5">
    <name type="scientific">Pelosinus propionicus DSM 13327</name>
    <dbReference type="NCBI Taxonomy" id="1123291"/>
    <lineage>
        <taxon>Bacteria</taxon>
        <taxon>Bacillati</taxon>
        <taxon>Bacillota</taxon>
        <taxon>Negativicutes</taxon>
        <taxon>Selenomonadales</taxon>
        <taxon>Sporomusaceae</taxon>
        <taxon>Pelosinus</taxon>
    </lineage>
</organism>
<feature type="binding site" evidence="3">
    <location>
        <position position="82"/>
    </location>
    <ligand>
        <name>Zn(2+)</name>
        <dbReference type="ChEBI" id="CHEBI:29105"/>
        <label>1</label>
        <note>catalytic</note>
    </ligand>
</feature>
<keyword evidence="3" id="KW-0479">Metal-binding</keyword>
<gene>
    <name evidence="4" type="ORF">SAMN04490355_10185</name>
</gene>
<evidence type="ECO:0000256" key="1">
    <source>
        <dbReference type="PIRSR" id="PIRSR001359-1"/>
    </source>
</evidence>
<dbReference type="Pfam" id="PF01116">
    <property type="entry name" value="F_bP_aldolase"/>
    <property type="match status" value="1"/>
</dbReference>
<dbReference type="EMBL" id="FOTS01000018">
    <property type="protein sequence ID" value="SFL78818.1"/>
    <property type="molecule type" value="Genomic_DNA"/>
</dbReference>
<accession>A0A1I4KJ78</accession>
<dbReference type="GO" id="GO:0009025">
    <property type="term" value="F:tagatose-bisphosphate aldolase activity"/>
    <property type="evidence" value="ECO:0007669"/>
    <property type="project" value="TreeGrafter"/>
</dbReference>
<evidence type="ECO:0000256" key="2">
    <source>
        <dbReference type="PIRSR" id="PIRSR001359-2"/>
    </source>
</evidence>
<dbReference type="GO" id="GO:0005829">
    <property type="term" value="C:cytosol"/>
    <property type="evidence" value="ECO:0007669"/>
    <property type="project" value="TreeGrafter"/>
</dbReference>
<feature type="binding site" evidence="2">
    <location>
        <begin position="209"/>
        <end position="211"/>
    </location>
    <ligand>
        <name>dihydroxyacetone phosphate</name>
        <dbReference type="ChEBI" id="CHEBI:57642"/>
    </ligand>
</feature>
<keyword evidence="3" id="KW-0862">Zinc</keyword>
<dbReference type="PANTHER" id="PTHR30304:SF0">
    <property type="entry name" value="D-TAGATOSE-1,6-BISPHOSPHATE ALDOLASE SUBUNIT GATY-RELATED"/>
    <property type="match status" value="1"/>
</dbReference>
<evidence type="ECO:0000313" key="4">
    <source>
        <dbReference type="EMBL" id="SFL78818.1"/>
    </source>
</evidence>
<dbReference type="CDD" id="cd00947">
    <property type="entry name" value="TBP_aldolase_IIB"/>
    <property type="match status" value="1"/>
</dbReference>
<feature type="binding site" evidence="2">
    <location>
        <begin position="230"/>
        <end position="233"/>
    </location>
    <ligand>
        <name>dihydroxyacetone phosphate</name>
        <dbReference type="ChEBI" id="CHEBI:57642"/>
    </ligand>
</feature>
<dbReference type="SUPFAM" id="SSF51569">
    <property type="entry name" value="Aldolase"/>
    <property type="match status" value="1"/>
</dbReference>
<dbReference type="Proteomes" id="UP000199520">
    <property type="component" value="Unassembled WGS sequence"/>
</dbReference>
<name>A0A1I4KJ78_9FIRM</name>
<dbReference type="InterPro" id="IPR013785">
    <property type="entry name" value="Aldolase_TIM"/>
</dbReference>
<dbReference type="InterPro" id="IPR000771">
    <property type="entry name" value="FBA_II"/>
</dbReference>
<dbReference type="OrthoDB" id="9803995at2"/>
<feature type="active site" description="Proton donor" evidence="1">
    <location>
        <position position="81"/>
    </location>
</feature>
<feature type="binding site" evidence="3">
    <location>
        <position position="133"/>
    </location>
    <ligand>
        <name>Zn(2+)</name>
        <dbReference type="ChEBI" id="CHEBI:29105"/>
        <label>2</label>
    </ligand>
</feature>
<dbReference type="PANTHER" id="PTHR30304">
    <property type="entry name" value="D-TAGATOSE-1,6-BISPHOSPHATE ALDOLASE"/>
    <property type="match status" value="1"/>
</dbReference>
<dbReference type="AlphaFoldDB" id="A0A1I4KJ78"/>
<dbReference type="RefSeq" id="WP_090936834.1">
    <property type="nucleotide sequence ID" value="NZ_FOTS01000018.1"/>
</dbReference>
<dbReference type="GO" id="GO:0008270">
    <property type="term" value="F:zinc ion binding"/>
    <property type="evidence" value="ECO:0007669"/>
    <property type="project" value="InterPro"/>
</dbReference>